<dbReference type="InterPro" id="IPR041121">
    <property type="entry name" value="SDH_C"/>
</dbReference>
<dbReference type="PANTHER" id="PTHR21089">
    <property type="entry name" value="SHIKIMATE DEHYDROGENASE"/>
    <property type="match status" value="1"/>
</dbReference>
<dbReference type="Proteomes" id="UP000224567">
    <property type="component" value="Unassembled WGS sequence"/>
</dbReference>
<accession>A0A2G2VTG1</accession>
<dbReference type="OrthoDB" id="1698745at2759"/>
<dbReference type="CDD" id="cd01065">
    <property type="entry name" value="NAD_bind_Shikimate_DH"/>
    <property type="match status" value="1"/>
</dbReference>
<dbReference type="GO" id="GO:0019632">
    <property type="term" value="P:shikimate metabolic process"/>
    <property type="evidence" value="ECO:0007669"/>
    <property type="project" value="TreeGrafter"/>
</dbReference>
<dbReference type="STRING" id="33114.A0A2G2VTG1"/>
<keyword evidence="3" id="KW-1185">Reference proteome</keyword>
<dbReference type="Pfam" id="PF18317">
    <property type="entry name" value="SDH_C"/>
    <property type="match status" value="1"/>
</dbReference>
<gene>
    <name evidence="2" type="ORF">CQW23_23964</name>
</gene>
<name>A0A2G2VTG1_CAPBA</name>
<dbReference type="AlphaFoldDB" id="A0A2G2VTG1"/>
<dbReference type="Gene3D" id="3.40.50.720">
    <property type="entry name" value="NAD(P)-binding Rossmann-like Domain"/>
    <property type="match status" value="1"/>
</dbReference>
<dbReference type="SUPFAM" id="SSF51735">
    <property type="entry name" value="NAD(P)-binding Rossmann-fold domains"/>
    <property type="match status" value="1"/>
</dbReference>
<dbReference type="FunFam" id="3.40.50.720:FF:000172">
    <property type="entry name" value="Bifunctional 3-dehydroquinate dehydratase/shikimate dehydrogenase, chloroplastic"/>
    <property type="match status" value="1"/>
</dbReference>
<evidence type="ECO:0000313" key="2">
    <source>
        <dbReference type="EMBL" id="PHT36264.1"/>
    </source>
</evidence>
<feature type="domain" description="SDH C-terminal" evidence="1">
    <location>
        <begin position="193"/>
        <end position="223"/>
    </location>
</feature>
<dbReference type="GO" id="GO:0004764">
    <property type="term" value="F:shikimate 3-dehydrogenase (NADP+) activity"/>
    <property type="evidence" value="ECO:0007669"/>
    <property type="project" value="InterPro"/>
</dbReference>
<comment type="caution">
    <text evidence="2">The sequence shown here is derived from an EMBL/GenBank/DDBJ whole genome shotgun (WGS) entry which is preliminary data.</text>
</comment>
<dbReference type="PANTHER" id="PTHR21089:SF10">
    <property type="entry name" value="BIFUNCTIONAL 3-DEHYDROQUINATE DEHYDRATASE_SHIKIMATE DEHYDROGENASE, CHLOROPLASTIC-LIKE ISOFORM X1"/>
    <property type="match status" value="1"/>
</dbReference>
<protein>
    <submittedName>
        <fullName evidence="2">Bifunctional 3-dehydroquinate dehydratase/shikimate dehydrogenase, chloroplastic</fullName>
    </submittedName>
</protein>
<proteinExistence type="predicted"/>
<sequence>MILNVDSEIKSIGAVNTIIRRPCDGKLIGYNTDCEASITAIEDGLKGLTGAYDFWNFLVNGRTNGAAFLSSSLARKLFVLVGAGGAGRALAFGAKSRGARIVIFDIDFHRAKALAAAVSGEALPYENLVSFQPEKGAILANATPIGMHPNKDRIPVPEATLKDYVVVFDAVYTPRKTTLLEDAEAAGAVIVSGVEMFLRQAIGQFNLFTGSKAPEEFMREIVMEKF</sequence>
<organism evidence="2 3">
    <name type="scientific">Capsicum baccatum</name>
    <name type="common">Peruvian pepper</name>
    <dbReference type="NCBI Taxonomy" id="33114"/>
    <lineage>
        <taxon>Eukaryota</taxon>
        <taxon>Viridiplantae</taxon>
        <taxon>Streptophyta</taxon>
        <taxon>Embryophyta</taxon>
        <taxon>Tracheophyta</taxon>
        <taxon>Spermatophyta</taxon>
        <taxon>Magnoliopsida</taxon>
        <taxon>eudicotyledons</taxon>
        <taxon>Gunneridae</taxon>
        <taxon>Pentapetalae</taxon>
        <taxon>asterids</taxon>
        <taxon>lamiids</taxon>
        <taxon>Solanales</taxon>
        <taxon>Solanaceae</taxon>
        <taxon>Solanoideae</taxon>
        <taxon>Capsiceae</taxon>
        <taxon>Capsicum</taxon>
    </lineage>
</organism>
<dbReference type="GO" id="GO:0009423">
    <property type="term" value="P:chorismate biosynthetic process"/>
    <property type="evidence" value="ECO:0007669"/>
    <property type="project" value="TreeGrafter"/>
</dbReference>
<evidence type="ECO:0000259" key="1">
    <source>
        <dbReference type="Pfam" id="PF18317"/>
    </source>
</evidence>
<dbReference type="EMBL" id="MLFT02000010">
    <property type="protein sequence ID" value="PHT36264.1"/>
    <property type="molecule type" value="Genomic_DNA"/>
</dbReference>
<evidence type="ECO:0000313" key="3">
    <source>
        <dbReference type="Proteomes" id="UP000224567"/>
    </source>
</evidence>
<reference evidence="3" key="2">
    <citation type="journal article" date="2017" name="J. Anim. Genet.">
        <title>Multiple reference genome sequences of hot pepper reveal the massive evolution of plant disease resistance genes by retroduplication.</title>
        <authorList>
            <person name="Kim S."/>
            <person name="Park J."/>
            <person name="Yeom S.-I."/>
            <person name="Kim Y.-M."/>
            <person name="Seo E."/>
            <person name="Kim K.-T."/>
            <person name="Kim M.-S."/>
            <person name="Lee J.M."/>
            <person name="Cheong K."/>
            <person name="Shin H.-S."/>
            <person name="Kim S.-B."/>
            <person name="Han K."/>
            <person name="Lee J."/>
            <person name="Park M."/>
            <person name="Lee H.-A."/>
            <person name="Lee H.-Y."/>
            <person name="Lee Y."/>
            <person name="Oh S."/>
            <person name="Lee J.H."/>
            <person name="Choi E."/>
            <person name="Choi E."/>
            <person name="Lee S.E."/>
            <person name="Jeon J."/>
            <person name="Kim H."/>
            <person name="Choi G."/>
            <person name="Song H."/>
            <person name="Lee J."/>
            <person name="Lee S.-C."/>
            <person name="Kwon J.-K."/>
            <person name="Lee H.-Y."/>
            <person name="Koo N."/>
            <person name="Hong Y."/>
            <person name="Kim R.W."/>
            <person name="Kang W.-H."/>
            <person name="Huh J.H."/>
            <person name="Kang B.-C."/>
            <person name="Yang T.-J."/>
            <person name="Lee Y.-H."/>
            <person name="Bennetzen J.L."/>
            <person name="Choi D."/>
        </authorList>
    </citation>
    <scope>NUCLEOTIDE SEQUENCE [LARGE SCALE GENOMIC DNA]</scope>
    <source>
        <strain evidence="3">cv. PBC81</strain>
    </source>
</reference>
<reference evidence="2 3" key="1">
    <citation type="journal article" date="2017" name="Genome Biol.">
        <title>New reference genome sequences of hot pepper reveal the massive evolution of plant disease-resistance genes by retroduplication.</title>
        <authorList>
            <person name="Kim S."/>
            <person name="Park J."/>
            <person name="Yeom S.I."/>
            <person name="Kim Y.M."/>
            <person name="Seo E."/>
            <person name="Kim K.T."/>
            <person name="Kim M.S."/>
            <person name="Lee J.M."/>
            <person name="Cheong K."/>
            <person name="Shin H.S."/>
            <person name="Kim S.B."/>
            <person name="Han K."/>
            <person name="Lee J."/>
            <person name="Park M."/>
            <person name="Lee H.A."/>
            <person name="Lee H.Y."/>
            <person name="Lee Y."/>
            <person name="Oh S."/>
            <person name="Lee J.H."/>
            <person name="Choi E."/>
            <person name="Choi E."/>
            <person name="Lee S.E."/>
            <person name="Jeon J."/>
            <person name="Kim H."/>
            <person name="Choi G."/>
            <person name="Song H."/>
            <person name="Lee J."/>
            <person name="Lee S.C."/>
            <person name="Kwon J.K."/>
            <person name="Lee H.Y."/>
            <person name="Koo N."/>
            <person name="Hong Y."/>
            <person name="Kim R.W."/>
            <person name="Kang W.H."/>
            <person name="Huh J.H."/>
            <person name="Kang B.C."/>
            <person name="Yang T.J."/>
            <person name="Lee Y.H."/>
            <person name="Bennetzen J.L."/>
            <person name="Choi D."/>
        </authorList>
    </citation>
    <scope>NUCLEOTIDE SEQUENCE [LARGE SCALE GENOMIC DNA]</scope>
    <source>
        <strain evidence="3">cv. PBC81</strain>
    </source>
</reference>
<dbReference type="InterPro" id="IPR022893">
    <property type="entry name" value="Shikimate_DH_fam"/>
</dbReference>
<dbReference type="InterPro" id="IPR036291">
    <property type="entry name" value="NAD(P)-bd_dom_sf"/>
</dbReference>